<dbReference type="EMBL" id="QPJC01000001">
    <property type="protein sequence ID" value="RCW47147.1"/>
    <property type="molecule type" value="Genomic_DNA"/>
</dbReference>
<accession>A0A368VYS8</accession>
<gene>
    <name evidence="2" type="ORF">DFQ14_101491</name>
</gene>
<evidence type="ECO:0000259" key="1">
    <source>
        <dbReference type="PROSITE" id="PS50995"/>
    </source>
</evidence>
<dbReference type="Gene3D" id="1.10.10.10">
    <property type="entry name" value="Winged helix-like DNA-binding domain superfamily/Winged helix DNA-binding domain"/>
    <property type="match status" value="1"/>
</dbReference>
<dbReference type="InterPro" id="IPR000835">
    <property type="entry name" value="HTH_MarR-typ"/>
</dbReference>
<name>A0A368VYS8_9ACTN</name>
<dbReference type="OrthoDB" id="5148120at2"/>
<evidence type="ECO:0000313" key="3">
    <source>
        <dbReference type="Proteomes" id="UP000253495"/>
    </source>
</evidence>
<dbReference type="GO" id="GO:0003677">
    <property type="term" value="F:DNA binding"/>
    <property type="evidence" value="ECO:0007669"/>
    <property type="project" value="UniProtKB-KW"/>
</dbReference>
<proteinExistence type="predicted"/>
<keyword evidence="3" id="KW-1185">Reference proteome</keyword>
<evidence type="ECO:0000313" key="2">
    <source>
        <dbReference type="EMBL" id="RCW47147.1"/>
    </source>
</evidence>
<dbReference type="Proteomes" id="UP000253495">
    <property type="component" value="Unassembled WGS sequence"/>
</dbReference>
<organism evidence="2 3">
    <name type="scientific">Halopolyspora algeriensis</name>
    <dbReference type="NCBI Taxonomy" id="1500506"/>
    <lineage>
        <taxon>Bacteria</taxon>
        <taxon>Bacillati</taxon>
        <taxon>Actinomycetota</taxon>
        <taxon>Actinomycetes</taxon>
        <taxon>Actinomycetes incertae sedis</taxon>
        <taxon>Halopolyspora</taxon>
    </lineage>
</organism>
<dbReference type="SMART" id="SM00347">
    <property type="entry name" value="HTH_MARR"/>
    <property type="match status" value="1"/>
</dbReference>
<keyword evidence="2" id="KW-0238">DNA-binding</keyword>
<dbReference type="SUPFAM" id="SSF46785">
    <property type="entry name" value="Winged helix' DNA-binding domain"/>
    <property type="match status" value="1"/>
</dbReference>
<dbReference type="InterPro" id="IPR052526">
    <property type="entry name" value="HTH-type_Bedaq_tolerance"/>
</dbReference>
<dbReference type="InterPro" id="IPR036388">
    <property type="entry name" value="WH-like_DNA-bd_sf"/>
</dbReference>
<feature type="domain" description="HTH marR-type" evidence="1">
    <location>
        <begin position="4"/>
        <end position="142"/>
    </location>
</feature>
<dbReference type="GO" id="GO:0003700">
    <property type="term" value="F:DNA-binding transcription factor activity"/>
    <property type="evidence" value="ECO:0007669"/>
    <property type="project" value="InterPro"/>
</dbReference>
<dbReference type="Pfam" id="PF01047">
    <property type="entry name" value="MarR"/>
    <property type="match status" value="1"/>
</dbReference>
<sequence>MQPDADLCGELLTPLRALIGLKQLASHWGAVHGDDTLPYAAAGLLGELVHCGESPLGELAQHRIVDASVVSRQAAQLEQAGMIARRPDPADRRISLLSATPVGEQAFAALEREKKEWLSHALRGWNDSEVQQLTNLLHAASRDLRTAAHELLEHTDPTHSTQEGAR</sequence>
<dbReference type="RefSeq" id="WP_114451327.1">
    <property type="nucleotide sequence ID" value="NZ_QPJC01000001.1"/>
</dbReference>
<dbReference type="InterPro" id="IPR036390">
    <property type="entry name" value="WH_DNA-bd_sf"/>
</dbReference>
<reference evidence="2 3" key="1">
    <citation type="submission" date="2018-07" db="EMBL/GenBank/DDBJ databases">
        <title>Genomic Encyclopedia of Type Strains, Phase III (KMG-III): the genomes of soil and plant-associated and newly described type strains.</title>
        <authorList>
            <person name="Whitman W."/>
        </authorList>
    </citation>
    <scope>NUCLEOTIDE SEQUENCE [LARGE SCALE GENOMIC DNA]</scope>
    <source>
        <strain evidence="2 3">CECT 8575</strain>
    </source>
</reference>
<dbReference type="PANTHER" id="PTHR39515:SF2">
    <property type="entry name" value="HTH-TYPE TRANSCRIPTIONAL REGULATOR RV0880"/>
    <property type="match status" value="1"/>
</dbReference>
<dbReference type="PROSITE" id="PS50995">
    <property type="entry name" value="HTH_MARR_2"/>
    <property type="match status" value="1"/>
</dbReference>
<comment type="caution">
    <text evidence="2">The sequence shown here is derived from an EMBL/GenBank/DDBJ whole genome shotgun (WGS) entry which is preliminary data.</text>
</comment>
<protein>
    <submittedName>
        <fullName evidence="2">DNA-binding MarR family transcriptional regulator</fullName>
    </submittedName>
</protein>
<dbReference type="PANTHER" id="PTHR39515">
    <property type="entry name" value="CONSERVED PROTEIN"/>
    <property type="match status" value="1"/>
</dbReference>
<dbReference type="AlphaFoldDB" id="A0A368VYS8"/>